<name>A0ABZ2X327_9HYPO</name>
<evidence type="ECO:0000256" key="3">
    <source>
        <dbReference type="PROSITE-ProRule" id="PRU00023"/>
    </source>
</evidence>
<organism evidence="4 5">
    <name type="scientific">Fusarium acuminatum</name>
    <dbReference type="NCBI Taxonomy" id="5515"/>
    <lineage>
        <taxon>Eukaryota</taxon>
        <taxon>Fungi</taxon>
        <taxon>Dikarya</taxon>
        <taxon>Ascomycota</taxon>
        <taxon>Pezizomycotina</taxon>
        <taxon>Sordariomycetes</taxon>
        <taxon>Hypocreomycetidae</taxon>
        <taxon>Hypocreales</taxon>
        <taxon>Nectriaceae</taxon>
        <taxon>Fusarium</taxon>
        <taxon>Fusarium tricinctum species complex</taxon>
    </lineage>
</organism>
<dbReference type="PROSITE" id="PS50297">
    <property type="entry name" value="ANK_REP_REGION"/>
    <property type="match status" value="2"/>
</dbReference>
<gene>
    <name evidence="4" type="ORF">QYS62_008624</name>
</gene>
<dbReference type="PANTHER" id="PTHR24198:SF165">
    <property type="entry name" value="ANKYRIN REPEAT-CONTAINING PROTEIN-RELATED"/>
    <property type="match status" value="1"/>
</dbReference>
<dbReference type="Proteomes" id="UP001489902">
    <property type="component" value="Chromosome 5"/>
</dbReference>
<feature type="repeat" description="ANK" evidence="3">
    <location>
        <begin position="276"/>
        <end position="308"/>
    </location>
</feature>
<dbReference type="EMBL" id="CP151264">
    <property type="protein sequence ID" value="WZH47479.1"/>
    <property type="molecule type" value="Genomic_DNA"/>
</dbReference>
<accession>A0ABZ2X327</accession>
<evidence type="ECO:0000256" key="2">
    <source>
        <dbReference type="ARBA" id="ARBA00023043"/>
    </source>
</evidence>
<protein>
    <submittedName>
        <fullName evidence="4">Ankyrin repeat-containing domain protein</fullName>
    </submittedName>
</protein>
<keyword evidence="5" id="KW-1185">Reference proteome</keyword>
<evidence type="ECO:0000313" key="4">
    <source>
        <dbReference type="EMBL" id="WZH47479.1"/>
    </source>
</evidence>
<evidence type="ECO:0000256" key="1">
    <source>
        <dbReference type="ARBA" id="ARBA00022737"/>
    </source>
</evidence>
<keyword evidence="2 3" id="KW-0040">ANK repeat</keyword>
<dbReference type="InterPro" id="IPR036770">
    <property type="entry name" value="Ankyrin_rpt-contain_sf"/>
</dbReference>
<sequence length="566" mass="63212">MEVLGAVASSIAMIQALAAGKHVVSLIREMPDIQKDFEYMMKELGLIRSMVQAVRSMSPTDFEQDLIDNACGNLEEVTKQLEALLRKCAYETDQGDKKVWKTKKRKWLLDRSDIQKLQQRMGQAKETLHFAVTSSQTSLNSQRVAATANHLLRHADLDGHQTYLTQRVLSYARDDSEGVTTKVHAAIKKRAGLDEALREQPWAINTVDESGFSPLQLAILEGQVPVMEVLISAGANVEQQMYDGISVLRLAALLGNPEAVTVLLKAKCSANVADREGGTALYSAVDGGNEEVIRLLLMAGASATHRSAWGSTPLHRLGQSMQANCDVIKSTIDMLVMAGADLEAKDEVGDTPIACAIRGDNVRAVRCLVEAGSSLSSYGFYPQNLLHCASAFASLDMLECLCGLGLSDISPYQKDYRGFTPWDFFIFTHVANEWQLRGHRKPTPAEQMAFVELFQGVRDRYLQHDICILEHILSAMRKQDVTAAREGLALLIGRETNWECHDRASWYRAVDKRVQHMEWDLAMEDVEDFLVDMKKELDTPVWKFPSFWGAYLWGKTMRVGSLKRNR</sequence>
<evidence type="ECO:0000313" key="5">
    <source>
        <dbReference type="Proteomes" id="UP001489902"/>
    </source>
</evidence>
<dbReference type="Gene3D" id="1.25.40.20">
    <property type="entry name" value="Ankyrin repeat-containing domain"/>
    <property type="match status" value="1"/>
</dbReference>
<feature type="repeat" description="ANK" evidence="3">
    <location>
        <begin position="309"/>
        <end position="347"/>
    </location>
</feature>
<keyword evidence="1" id="KW-0677">Repeat</keyword>
<dbReference type="SMART" id="SM00248">
    <property type="entry name" value="ANK"/>
    <property type="match status" value="5"/>
</dbReference>
<dbReference type="InterPro" id="IPR002110">
    <property type="entry name" value="Ankyrin_rpt"/>
</dbReference>
<reference evidence="4 5" key="1">
    <citation type="submission" date="2024-04" db="EMBL/GenBank/DDBJ databases">
        <title>Complete genome sequence of Fusarium acuminatum.</title>
        <authorList>
            <person name="Lan B."/>
        </authorList>
    </citation>
    <scope>NUCLEOTIDE SEQUENCE [LARGE SCALE GENOMIC DNA]</scope>
    <source>
        <strain evidence="4">1A</strain>
    </source>
</reference>
<dbReference type="PANTHER" id="PTHR24198">
    <property type="entry name" value="ANKYRIN REPEAT AND PROTEIN KINASE DOMAIN-CONTAINING PROTEIN"/>
    <property type="match status" value="1"/>
</dbReference>
<dbReference type="SUPFAM" id="SSF48403">
    <property type="entry name" value="Ankyrin repeat"/>
    <property type="match status" value="1"/>
</dbReference>
<feature type="repeat" description="ANK" evidence="3">
    <location>
        <begin position="243"/>
        <end position="275"/>
    </location>
</feature>
<dbReference type="PROSITE" id="PS50088">
    <property type="entry name" value="ANK_REPEAT"/>
    <property type="match status" value="4"/>
</dbReference>
<proteinExistence type="predicted"/>
<dbReference type="Pfam" id="PF12796">
    <property type="entry name" value="Ank_2"/>
    <property type="match status" value="1"/>
</dbReference>
<feature type="repeat" description="ANK" evidence="3">
    <location>
        <begin position="210"/>
        <end position="242"/>
    </location>
</feature>
<dbReference type="Pfam" id="PF00023">
    <property type="entry name" value="Ank"/>
    <property type="match status" value="1"/>
</dbReference>